<protein>
    <submittedName>
        <fullName evidence="1">YjcQ protein</fullName>
    </submittedName>
</protein>
<dbReference type="SUPFAM" id="SSF46785">
    <property type="entry name" value="Winged helix' DNA-binding domain"/>
    <property type="match status" value="1"/>
</dbReference>
<evidence type="ECO:0000313" key="1">
    <source>
        <dbReference type="EMBL" id="SDD87465.1"/>
    </source>
</evidence>
<dbReference type="Pfam" id="PF09639">
    <property type="entry name" value="YjcQ"/>
    <property type="match status" value="1"/>
</dbReference>
<dbReference type="InterPro" id="IPR036388">
    <property type="entry name" value="WH-like_DNA-bd_sf"/>
</dbReference>
<dbReference type="AlphaFoldDB" id="A0A1G6YCY9"/>
<proteinExistence type="predicted"/>
<dbReference type="OrthoDB" id="1867478at2"/>
<accession>A0A1G6YCY9</accession>
<sequence length="103" mass="11695">MEEFRTIYRILKILREAMEYEEFDTAAISPDTLDISKPKWEQLMAMLVKNGYIEGVTVIPLLGRPAGIKLSHPRITLKGLEYLQENSMMKKAANLAKGIADII</sequence>
<dbReference type="Gene3D" id="1.10.10.10">
    <property type="entry name" value="Winged helix-like DNA-binding domain superfamily/Winged helix DNA-binding domain"/>
    <property type="match status" value="1"/>
</dbReference>
<dbReference type="EMBL" id="FNAF01000009">
    <property type="protein sequence ID" value="SDD87465.1"/>
    <property type="molecule type" value="Genomic_DNA"/>
</dbReference>
<dbReference type="Proteomes" id="UP000198995">
    <property type="component" value="Unassembled WGS sequence"/>
</dbReference>
<name>A0A1G6YCY9_PEPNI</name>
<evidence type="ECO:0000313" key="2">
    <source>
        <dbReference type="Proteomes" id="UP000198995"/>
    </source>
</evidence>
<dbReference type="InterPro" id="IPR036390">
    <property type="entry name" value="WH_DNA-bd_sf"/>
</dbReference>
<dbReference type="STRING" id="2741.SAMN04489866_10921"/>
<reference evidence="1 2" key="1">
    <citation type="submission" date="2016-10" db="EMBL/GenBank/DDBJ databases">
        <authorList>
            <person name="de Groot N.N."/>
        </authorList>
    </citation>
    <scope>NUCLEOTIDE SEQUENCE [LARGE SCALE GENOMIC DNA]</scope>
    <source>
        <strain evidence="1 2">DSM 20475</strain>
    </source>
</reference>
<dbReference type="InterPro" id="IPR018597">
    <property type="entry name" value="Phage_Tuc2009_YjcQ"/>
</dbReference>
<gene>
    <name evidence="1" type="ORF">SAMN04489866_10921</name>
</gene>
<keyword evidence="2" id="KW-1185">Reference proteome</keyword>
<dbReference type="RefSeq" id="WP_091792050.1">
    <property type="nucleotide sequence ID" value="NZ_FNAF01000009.1"/>
</dbReference>
<organism evidence="1 2">
    <name type="scientific">Peptococcus niger</name>
    <dbReference type="NCBI Taxonomy" id="2741"/>
    <lineage>
        <taxon>Bacteria</taxon>
        <taxon>Bacillati</taxon>
        <taxon>Bacillota</taxon>
        <taxon>Clostridia</taxon>
        <taxon>Eubacteriales</taxon>
        <taxon>Peptococcaceae</taxon>
        <taxon>Peptococcus</taxon>
    </lineage>
</organism>